<evidence type="ECO:0000313" key="1">
    <source>
        <dbReference type="EMBL" id="XAI70549.1"/>
    </source>
</evidence>
<protein>
    <submittedName>
        <fullName evidence="1">Uncharacterized protein</fullName>
    </submittedName>
</protein>
<reference evidence="1" key="1">
    <citation type="journal article" date="2024" name="J. Gen. Virol.">
        <title>Novel phages of Pseudomonas syringae unveil numerous potential auxiliary metabolic genes.</title>
        <authorList>
            <person name="Feltin C."/>
            <person name="Garneau J.R."/>
            <person name="Morris C.E."/>
            <person name="Berard A."/>
            <person name="Torres-Barcelo C."/>
        </authorList>
    </citation>
    <scope>NUCLEOTIDE SEQUENCE</scope>
</reference>
<proteinExistence type="predicted"/>
<organism evidence="1">
    <name type="scientific">Pseudomonas phage Touem01</name>
    <dbReference type="NCBI Taxonomy" id="3138548"/>
    <lineage>
        <taxon>Viruses</taxon>
    </lineage>
</organism>
<sequence>MSKLKIVPGSSIVGTYAGLVAQTATSASVVDADPAVEENARRFVACWNVCDGISTEVLELNATAGGIATLERQRDNYRAVLEGAEYRDIEGIGRNSVEDSRLIGETAKACTLDIVHARDSARAQCHELISAFEEVLRISDRQHDAWDRARAAIAAFFPLTKGAEDAARRVSACLAACKSISTKALEAGDLSVLDLQRDRMVLTQQRDDLLAALEVLRHDAFNGHLDSYVSDAISRADAAIATAKGPQWKPHAWKTGGPGEGTSMPLFLDGSPAAQAEFEASTSGPSIAELQASGVLLKGGDQ</sequence>
<dbReference type="EMBL" id="PP179325">
    <property type="protein sequence ID" value="XAI70549.1"/>
    <property type="molecule type" value="Genomic_DNA"/>
</dbReference>
<accession>A0AAU6W2Z0</accession>
<gene>
    <name evidence="1" type="ORF">Touem01_00020</name>
</gene>
<name>A0AAU6W2Z0_9VIRU</name>